<feature type="region of interest" description="Disordered" evidence="1">
    <location>
        <begin position="19"/>
        <end position="46"/>
    </location>
</feature>
<feature type="compositionally biased region" description="Basic and acidic residues" evidence="1">
    <location>
        <begin position="19"/>
        <end position="31"/>
    </location>
</feature>
<comment type="caution">
    <text evidence="2">The sequence shown here is derived from an EMBL/GenBank/DDBJ whole genome shotgun (WGS) entry which is preliminary data.</text>
</comment>
<sequence>MFTQNHCQTMDAANEKARKDYAADAKQRLAQDDASPAADKLAKTRREALEASHKKAVEGGLTISSARRIGADGALSMMGASDGAVNESLPGPSADNTTPPQGRGEDGVLCEKSYRHPTQRCAYHAEAKIVNTLSNMGDSMRGGSMLLKIDWRRAILRGRPLKAVGTGRSGMPCPNCYEMLCHAAQACEIVIVICDAENKPQALEDCDKEDGYQSLMKKINGTKKNGKPLSNQSETMFAQKARRSMATLVK</sequence>
<protein>
    <submittedName>
        <fullName evidence="2">Uncharacterized protein</fullName>
    </submittedName>
</protein>
<feature type="region of interest" description="Disordered" evidence="1">
    <location>
        <begin position="81"/>
        <end position="108"/>
    </location>
</feature>
<name>A0A246IW68_9BURK</name>
<reference evidence="2 3" key="1">
    <citation type="journal article" date="2008" name="Int. J. Syst. Evol. Microbiol.">
        <title>Description of Roseateles aquatilis sp. nov. and Roseateles terrae sp. nov., in the class Betaproteobacteria, and emended description of the genus Roseateles.</title>
        <authorList>
            <person name="Gomila M."/>
            <person name="Bowien B."/>
            <person name="Falsen E."/>
            <person name="Moore E.R."/>
            <person name="Lalucat J."/>
        </authorList>
    </citation>
    <scope>NUCLEOTIDE SEQUENCE [LARGE SCALE GENOMIC DNA]</scope>
    <source>
        <strain evidence="2 3">CCUG 48205</strain>
    </source>
</reference>
<accession>A0A246IW68</accession>
<gene>
    <name evidence="2" type="ORF">CDN99_24500</name>
</gene>
<keyword evidence="3" id="KW-1185">Reference proteome</keyword>
<organism evidence="2 3">
    <name type="scientific">Roseateles aquatilis</name>
    <dbReference type="NCBI Taxonomy" id="431061"/>
    <lineage>
        <taxon>Bacteria</taxon>
        <taxon>Pseudomonadati</taxon>
        <taxon>Pseudomonadota</taxon>
        <taxon>Betaproteobacteria</taxon>
        <taxon>Burkholderiales</taxon>
        <taxon>Sphaerotilaceae</taxon>
        <taxon>Roseateles</taxon>
    </lineage>
</organism>
<proteinExistence type="predicted"/>
<dbReference type="AlphaFoldDB" id="A0A246IW68"/>
<evidence type="ECO:0000313" key="3">
    <source>
        <dbReference type="Proteomes" id="UP000197468"/>
    </source>
</evidence>
<evidence type="ECO:0000313" key="2">
    <source>
        <dbReference type="EMBL" id="OWQ84453.1"/>
    </source>
</evidence>
<dbReference type="Proteomes" id="UP000197468">
    <property type="component" value="Unassembled WGS sequence"/>
</dbReference>
<dbReference type="EMBL" id="NIOF01000016">
    <property type="protein sequence ID" value="OWQ84453.1"/>
    <property type="molecule type" value="Genomic_DNA"/>
</dbReference>
<evidence type="ECO:0000256" key="1">
    <source>
        <dbReference type="SAM" id="MobiDB-lite"/>
    </source>
</evidence>